<keyword evidence="10" id="KW-1185">Reference proteome</keyword>
<dbReference type="PANTHER" id="PTHR37937:SF1">
    <property type="entry name" value="CONJUGATIVE TRANSFER: DNA TRANSPORT"/>
    <property type="match status" value="1"/>
</dbReference>
<dbReference type="EMBL" id="CP010554">
    <property type="protein sequence ID" value="AJP48608.1"/>
    <property type="molecule type" value="Genomic_DNA"/>
</dbReference>
<dbReference type="Gene3D" id="3.40.50.300">
    <property type="entry name" value="P-loop containing nucleotide triphosphate hydrolases"/>
    <property type="match status" value="2"/>
</dbReference>
<dbReference type="Proteomes" id="UP000061603">
    <property type="component" value="Chromosome"/>
</dbReference>
<dbReference type="SMART" id="SM00382">
    <property type="entry name" value="AAA"/>
    <property type="match status" value="1"/>
</dbReference>
<comment type="subcellular location">
    <subcellularLocation>
        <location evidence="1">Cell membrane</location>
        <topology evidence="1">Multi-pass membrane protein</topology>
    </subcellularLocation>
</comment>
<evidence type="ECO:0000259" key="8">
    <source>
        <dbReference type="SMART" id="SM00382"/>
    </source>
</evidence>
<sequence>MTRDDKNYVFLGILFGLPIVSWLCMAAWRYGIERPVARGLVRIARLTPQDQFLMGALGVGLASGLFIAHRIVQHYDTQFGGAGFRRFLRGTRMTSHRSLQRQTREAGKTQVLVADTPIPIWLETLHLLVTGATGTGKTVALAQVIETILRRGDRLIIVDPNGSFLSRFYFPGDVILNPFDTRSENWSIFNELHDEYDFKRYALSVVPKGLTDDAEEWNGYARLLFQAATKKMASVNNTDIFSLIKLLSTESDESLKEFLANTEAEGLFVGAKQALSSARFILAKYLDPHQYLRDDGSFSIRRWLEEGEGNLYITWREDMLEALKPLVSTWVDILCTSILSLPESPVRRIWMVIDELDSLQKLPSLEDAATKGRKHGLRIVAGIQSTAQLDRTNGEKDATVLRSCFRNILVLGGGRADSKTAEDLSKSLGEHEVERETLGESANDRGGSRSRTLRIERERVVMPSEIQSLPELTGYLAFAGDLPITRIKLTPRHYPLRHAAILE</sequence>
<dbReference type="RefSeq" id="WP_202634586.1">
    <property type="nucleotide sequence ID" value="NZ_CP010554.1"/>
</dbReference>
<keyword evidence="4 7" id="KW-1133">Transmembrane helix</keyword>
<evidence type="ECO:0000256" key="6">
    <source>
        <dbReference type="SAM" id="MobiDB-lite"/>
    </source>
</evidence>
<dbReference type="InterPro" id="IPR051539">
    <property type="entry name" value="T4SS-coupling_protein"/>
</dbReference>
<dbReference type="CDD" id="cd01127">
    <property type="entry name" value="TrwB_TraG_TraD_VirD4"/>
    <property type="match status" value="1"/>
</dbReference>
<dbReference type="HOGENOM" id="CLU_016763_5_1_4"/>
<feature type="transmembrane region" description="Helical" evidence="7">
    <location>
        <begin position="12"/>
        <end position="31"/>
    </location>
</feature>
<evidence type="ECO:0000256" key="3">
    <source>
        <dbReference type="ARBA" id="ARBA00022692"/>
    </source>
</evidence>
<evidence type="ECO:0000313" key="10">
    <source>
        <dbReference type="Proteomes" id="UP000061603"/>
    </source>
</evidence>
<dbReference type="PANTHER" id="PTHR37937">
    <property type="entry name" value="CONJUGATIVE TRANSFER: DNA TRANSPORT"/>
    <property type="match status" value="1"/>
</dbReference>
<dbReference type="KEGG" id="rbu:PG1C_09450"/>
<accession>A0A0C5JA57</accession>
<feature type="domain" description="AAA+ ATPase" evidence="8">
    <location>
        <begin position="123"/>
        <end position="415"/>
    </location>
</feature>
<evidence type="ECO:0000256" key="1">
    <source>
        <dbReference type="ARBA" id="ARBA00004651"/>
    </source>
</evidence>
<evidence type="ECO:0000256" key="4">
    <source>
        <dbReference type="ARBA" id="ARBA00022989"/>
    </source>
</evidence>
<protein>
    <recommendedName>
        <fullName evidence="8">AAA+ ATPase domain-containing protein</fullName>
    </recommendedName>
</protein>
<name>A0A0C5JA57_9PROT</name>
<feature type="region of interest" description="Disordered" evidence="6">
    <location>
        <begin position="419"/>
        <end position="450"/>
    </location>
</feature>
<dbReference type="InterPro" id="IPR003593">
    <property type="entry name" value="AAA+_ATPase"/>
</dbReference>
<organism evidence="9 10">
    <name type="scientific">Rugosibacter aromaticivorans</name>
    <dbReference type="NCBI Taxonomy" id="1565605"/>
    <lineage>
        <taxon>Bacteria</taxon>
        <taxon>Pseudomonadati</taxon>
        <taxon>Pseudomonadota</taxon>
        <taxon>Betaproteobacteria</taxon>
        <taxon>Nitrosomonadales</taxon>
        <taxon>Sterolibacteriaceae</taxon>
        <taxon>Rugosibacter</taxon>
    </lineage>
</organism>
<dbReference type="GO" id="GO:0005886">
    <property type="term" value="C:plasma membrane"/>
    <property type="evidence" value="ECO:0007669"/>
    <property type="project" value="UniProtKB-SubCell"/>
</dbReference>
<dbReference type="AlphaFoldDB" id="A0A0C5JA57"/>
<gene>
    <name evidence="9" type="ORF">PG1C_09450</name>
</gene>
<evidence type="ECO:0000256" key="2">
    <source>
        <dbReference type="ARBA" id="ARBA00022475"/>
    </source>
</evidence>
<dbReference type="PATRIC" id="fig|1565605.3.peg.2012"/>
<keyword evidence="2" id="KW-1003">Cell membrane</keyword>
<reference evidence="9 10" key="1">
    <citation type="journal article" date="2015" name="Genome Announc.">
        <title>Complete Genome Sequence of a Novel Bacterium within the Family Rhodocyclaceae That Degrades Polycyclic Aromatic Hydrocarbons.</title>
        <authorList>
            <person name="Singleton D.R."/>
            <person name="Dickey A.N."/>
            <person name="Scholl E.H."/>
            <person name="Wright F.A."/>
            <person name="Aitken M.D."/>
        </authorList>
    </citation>
    <scope>NUCLEOTIDE SEQUENCE [LARGE SCALE GENOMIC DNA]</scope>
    <source>
        <strain evidence="10">PG1-Ca6</strain>
    </source>
</reference>
<proteinExistence type="predicted"/>
<feature type="transmembrane region" description="Helical" evidence="7">
    <location>
        <begin position="52"/>
        <end position="72"/>
    </location>
</feature>
<dbReference type="InterPro" id="IPR027417">
    <property type="entry name" value="P-loop_NTPase"/>
</dbReference>
<dbReference type="STRING" id="1565605.PG1C_09450"/>
<dbReference type="InterPro" id="IPR019476">
    <property type="entry name" value="T4SS_TraD_DNA-bd"/>
</dbReference>
<evidence type="ECO:0000256" key="7">
    <source>
        <dbReference type="SAM" id="Phobius"/>
    </source>
</evidence>
<evidence type="ECO:0000256" key="5">
    <source>
        <dbReference type="ARBA" id="ARBA00023136"/>
    </source>
</evidence>
<dbReference type="SUPFAM" id="SSF52540">
    <property type="entry name" value="P-loop containing nucleoside triphosphate hydrolases"/>
    <property type="match status" value="1"/>
</dbReference>
<keyword evidence="3 7" id="KW-0812">Transmembrane</keyword>
<dbReference type="Pfam" id="PF10412">
    <property type="entry name" value="TrwB_AAD_bind"/>
    <property type="match status" value="1"/>
</dbReference>
<evidence type="ECO:0000313" key="9">
    <source>
        <dbReference type="EMBL" id="AJP48608.1"/>
    </source>
</evidence>
<keyword evidence="5 7" id="KW-0472">Membrane</keyword>